<evidence type="ECO:0000313" key="2">
    <source>
        <dbReference type="Proteomes" id="UP001164746"/>
    </source>
</evidence>
<feature type="non-terminal residue" evidence="1">
    <location>
        <position position="136"/>
    </location>
</feature>
<name>A0ABY7EK34_MYAAR</name>
<gene>
    <name evidence="1" type="ORF">MAR_035439</name>
</gene>
<keyword evidence="2" id="KW-1185">Reference proteome</keyword>
<sequence length="136" mass="15701">MAVFLHVNLQNRRNNVTRRVFKDRMNPLDYMGDAESISKYRIFRGSIFHLCNVLGWAFYRHTFRNHAFPVSLQIILALRFYATVSFQSVIADSHGVGILSVSRNIHRVSTNTTTVLHTRRIPMPDEPDVPDNNEGD</sequence>
<dbReference type="EMBL" id="CP111018">
    <property type="protein sequence ID" value="WAR10363.1"/>
    <property type="molecule type" value="Genomic_DNA"/>
</dbReference>
<evidence type="ECO:0000313" key="1">
    <source>
        <dbReference type="EMBL" id="WAR10363.1"/>
    </source>
</evidence>
<accession>A0ABY7EK34</accession>
<dbReference type="Proteomes" id="UP001164746">
    <property type="component" value="Chromosome 7"/>
</dbReference>
<organism evidence="1 2">
    <name type="scientific">Mya arenaria</name>
    <name type="common">Soft-shell clam</name>
    <dbReference type="NCBI Taxonomy" id="6604"/>
    <lineage>
        <taxon>Eukaryota</taxon>
        <taxon>Metazoa</taxon>
        <taxon>Spiralia</taxon>
        <taxon>Lophotrochozoa</taxon>
        <taxon>Mollusca</taxon>
        <taxon>Bivalvia</taxon>
        <taxon>Autobranchia</taxon>
        <taxon>Heteroconchia</taxon>
        <taxon>Euheterodonta</taxon>
        <taxon>Imparidentia</taxon>
        <taxon>Neoheterodontei</taxon>
        <taxon>Myida</taxon>
        <taxon>Myoidea</taxon>
        <taxon>Myidae</taxon>
        <taxon>Mya</taxon>
    </lineage>
</organism>
<proteinExistence type="predicted"/>
<protein>
    <submittedName>
        <fullName evidence="1">Uncharacterized protein</fullName>
    </submittedName>
</protein>
<reference evidence="1" key="1">
    <citation type="submission" date="2022-11" db="EMBL/GenBank/DDBJ databases">
        <title>Centuries of genome instability and evolution in soft-shell clam transmissible cancer (bioRxiv).</title>
        <authorList>
            <person name="Hart S.F.M."/>
            <person name="Yonemitsu M.A."/>
            <person name="Giersch R.M."/>
            <person name="Beal B.F."/>
            <person name="Arriagada G."/>
            <person name="Davis B.W."/>
            <person name="Ostrander E.A."/>
            <person name="Goff S.P."/>
            <person name="Metzger M.J."/>
        </authorList>
    </citation>
    <scope>NUCLEOTIDE SEQUENCE</scope>
    <source>
        <strain evidence="1">MELC-2E11</strain>
        <tissue evidence="1">Siphon/mantle</tissue>
    </source>
</reference>